<sequence>MKIIDRYILKSFVTTLTTVFAILYFIFILQAVWLFITELAGKDLDVFVIIKFLLLYSPKMVPLVLPLSVLLSSIMTFGSLAENYEFAAMKASGISLGRALRPLSIFISALALLSFWFANNVIPKAEYEFINLRREIVAVKPAMAIAPGQFTDLGTSNIKVDKKTGDKGQYLDNVTMHIRGNGGYKNEVVIRSVNGELATSETTNLLQLQLFDGNYYRDIPHKTYQDANKMPFMKVKFDKYTVNMDMAELNKTEDPERVTNTYHMLNISQLSYTLDSLNNEVVASKISNSDNLTLRLKSLYDSNKAADTTDQDDNHSQEVSIDSTKSKTAYLEVAPEKILEQFNKTEKTRILTTANEYVSNLMFNTETNDATVLNQMKKINDHYLALNEKFVIAYSCFLMFFIGAPLGAIIRKGGVGLPMVFAVIIFITYHFINTFGKKVAQEDGMSPILGSWIGALVLTPLAVFVTYKATADNGEVNFGAVFEPFVDAFAWIKERIKAFFGLIKTKIFGKEIDNKEL</sequence>
<feature type="transmembrane region" description="Helical" evidence="6">
    <location>
        <begin position="99"/>
        <end position="118"/>
    </location>
</feature>
<feature type="transmembrane region" description="Helical" evidence="6">
    <location>
        <begin position="417"/>
        <end position="436"/>
    </location>
</feature>
<dbReference type="InterPro" id="IPR005495">
    <property type="entry name" value="LptG/LptF_permease"/>
</dbReference>
<keyword evidence="2" id="KW-1003">Cell membrane</keyword>
<evidence type="ECO:0000313" key="8">
    <source>
        <dbReference type="Proteomes" id="UP000438760"/>
    </source>
</evidence>
<dbReference type="AlphaFoldDB" id="A0A6I3LJ56"/>
<dbReference type="GO" id="GO:0043190">
    <property type="term" value="C:ATP-binding cassette (ABC) transporter complex"/>
    <property type="evidence" value="ECO:0007669"/>
    <property type="project" value="TreeGrafter"/>
</dbReference>
<dbReference type="Pfam" id="PF03739">
    <property type="entry name" value="LptF_LptG"/>
    <property type="match status" value="1"/>
</dbReference>
<dbReference type="GO" id="GO:0015920">
    <property type="term" value="P:lipopolysaccharide transport"/>
    <property type="evidence" value="ECO:0007669"/>
    <property type="project" value="TreeGrafter"/>
</dbReference>
<dbReference type="EMBL" id="WMJX01000016">
    <property type="protein sequence ID" value="MTG98283.1"/>
    <property type="molecule type" value="Genomic_DNA"/>
</dbReference>
<protein>
    <submittedName>
        <fullName evidence="7">LptF/LptG family permease</fullName>
    </submittedName>
</protein>
<name>A0A6I3LJ56_9FLAO</name>
<reference evidence="7 8" key="1">
    <citation type="submission" date="2019-11" db="EMBL/GenBank/DDBJ databases">
        <title>Genome of Strain BIT-d1.</title>
        <authorList>
            <person name="Yang Y."/>
        </authorList>
    </citation>
    <scope>NUCLEOTIDE SEQUENCE [LARGE SCALE GENOMIC DNA]</scope>
    <source>
        <strain evidence="7 8">BIT-d1</strain>
    </source>
</reference>
<dbReference type="Proteomes" id="UP000438760">
    <property type="component" value="Unassembled WGS sequence"/>
</dbReference>
<feature type="transmembrane region" description="Helical" evidence="6">
    <location>
        <begin position="448"/>
        <end position="467"/>
    </location>
</feature>
<gene>
    <name evidence="7" type="ORF">GJV76_09085</name>
</gene>
<comment type="subcellular location">
    <subcellularLocation>
        <location evidence="1">Cell membrane</location>
        <topology evidence="1">Multi-pass membrane protein</topology>
    </subcellularLocation>
</comment>
<organism evidence="7 8">
    <name type="scientific">Myroides albus</name>
    <dbReference type="NCBI Taxonomy" id="2562892"/>
    <lineage>
        <taxon>Bacteria</taxon>
        <taxon>Pseudomonadati</taxon>
        <taxon>Bacteroidota</taxon>
        <taxon>Flavobacteriia</taxon>
        <taxon>Flavobacteriales</taxon>
        <taxon>Flavobacteriaceae</taxon>
        <taxon>Myroides</taxon>
    </lineage>
</organism>
<proteinExistence type="predicted"/>
<feature type="transmembrane region" description="Helical" evidence="6">
    <location>
        <begin position="390"/>
        <end position="410"/>
    </location>
</feature>
<accession>A0A6I3LJ56</accession>
<keyword evidence="3 6" id="KW-0812">Transmembrane</keyword>
<keyword evidence="4 6" id="KW-1133">Transmembrane helix</keyword>
<keyword evidence="8" id="KW-1185">Reference proteome</keyword>
<dbReference type="PANTHER" id="PTHR33529">
    <property type="entry name" value="SLR0882 PROTEIN-RELATED"/>
    <property type="match status" value="1"/>
</dbReference>
<evidence type="ECO:0000256" key="5">
    <source>
        <dbReference type="ARBA" id="ARBA00023136"/>
    </source>
</evidence>
<evidence type="ECO:0000313" key="7">
    <source>
        <dbReference type="EMBL" id="MTG98283.1"/>
    </source>
</evidence>
<evidence type="ECO:0000256" key="3">
    <source>
        <dbReference type="ARBA" id="ARBA00022692"/>
    </source>
</evidence>
<evidence type="ECO:0000256" key="1">
    <source>
        <dbReference type="ARBA" id="ARBA00004651"/>
    </source>
</evidence>
<comment type="caution">
    <text evidence="7">The sequence shown here is derived from an EMBL/GenBank/DDBJ whole genome shotgun (WGS) entry which is preliminary data.</text>
</comment>
<keyword evidence="5 6" id="KW-0472">Membrane</keyword>
<feature type="transmembrane region" description="Helical" evidence="6">
    <location>
        <begin position="12"/>
        <end position="36"/>
    </location>
</feature>
<evidence type="ECO:0000256" key="4">
    <source>
        <dbReference type="ARBA" id="ARBA00022989"/>
    </source>
</evidence>
<evidence type="ECO:0000256" key="6">
    <source>
        <dbReference type="SAM" id="Phobius"/>
    </source>
</evidence>
<dbReference type="RefSeq" id="WP_317162599.1">
    <property type="nucleotide sequence ID" value="NZ_WMJX01000016.1"/>
</dbReference>
<feature type="transmembrane region" description="Helical" evidence="6">
    <location>
        <begin position="56"/>
        <end position="78"/>
    </location>
</feature>
<dbReference type="PANTHER" id="PTHR33529:SF6">
    <property type="entry name" value="YJGP_YJGQ FAMILY PERMEASE"/>
    <property type="match status" value="1"/>
</dbReference>
<evidence type="ECO:0000256" key="2">
    <source>
        <dbReference type="ARBA" id="ARBA00022475"/>
    </source>
</evidence>